<evidence type="ECO:0000313" key="4">
    <source>
        <dbReference type="EMBL" id="GIM00495.1"/>
    </source>
</evidence>
<keyword evidence="6" id="KW-1185">Reference proteome</keyword>
<evidence type="ECO:0000256" key="1">
    <source>
        <dbReference type="SAM" id="Phobius"/>
    </source>
</evidence>
<dbReference type="GO" id="GO:0003824">
    <property type="term" value="F:catalytic activity"/>
    <property type="evidence" value="ECO:0007669"/>
    <property type="project" value="InterPro"/>
</dbReference>
<dbReference type="PANTHER" id="PTHR21234">
    <property type="entry name" value="PURINE NUCLEOSIDE PHOSPHORYLASE"/>
    <property type="match status" value="1"/>
</dbReference>
<protein>
    <recommendedName>
        <fullName evidence="2">Nucleoside phosphorylase domain-containing protein</fullName>
    </recommendedName>
</protein>
<feature type="transmembrane region" description="Helical" evidence="1">
    <location>
        <begin position="51"/>
        <end position="71"/>
    </location>
</feature>
<evidence type="ECO:0000259" key="2">
    <source>
        <dbReference type="Pfam" id="PF01048"/>
    </source>
</evidence>
<evidence type="ECO:0000313" key="5">
    <source>
        <dbReference type="Proteomes" id="UP000722791"/>
    </source>
</evidence>
<dbReference type="InterPro" id="IPR035994">
    <property type="entry name" value="Nucleoside_phosphorylase_sf"/>
</dbReference>
<dbReference type="Proteomes" id="UP000747110">
    <property type="component" value="Unassembled WGS sequence"/>
</dbReference>
<proteinExistence type="predicted"/>
<dbReference type="Pfam" id="PF01048">
    <property type="entry name" value="PNP_UDP_1"/>
    <property type="match status" value="1"/>
</dbReference>
<dbReference type="CDD" id="cd09008">
    <property type="entry name" value="MTAN"/>
    <property type="match status" value="1"/>
</dbReference>
<dbReference type="PANTHER" id="PTHR21234:SF42">
    <property type="entry name" value="PHOSPHORYLASE SUPERFAMILY PROTEIN"/>
    <property type="match status" value="1"/>
</dbReference>
<dbReference type="OrthoDB" id="76388at2759"/>
<dbReference type="Gene3D" id="3.40.50.1580">
    <property type="entry name" value="Nucleoside phosphorylase domain"/>
    <property type="match status" value="1"/>
</dbReference>
<gene>
    <name evidence="3" type="ORF">Vretifemale_5493</name>
    <name evidence="4" type="ORF">Vretimale_5295</name>
</gene>
<name>A0A8J4G5L1_9CHLO</name>
<sequence>MLSESLQRYSVMAIFTGFQFLSGSSIYSCWRSSIKSIAACPSKTKEMPTKLAARLPHFATFVVVIIGVAVVRQQTVAQRISIDATLPKLDVGIVVAVLSEYQALYQVLDLAPEPYNLTKFGRTFTIGSIAGHSVVMVACGIGMTNSAMTTQLLIDTFDVQYLLMQGVAGGVSPSLRVGDVVIPKSWFNIHHQKMIRSIPKVKDKKPTNDFYDTGRDFPNKFVLNSDYYPISLTAPFTNVPSATFKDVLRVIDLPGASIYTGFAIPMEAEVLVNPADVFQDFPPTKFYMPVSKTLWDIAKQVQEEKNVTLLQSAIINGEVKDIGYKPKLVVSTNPGASSSTFLDNKEYREALYSLFKAQAFEMEGAAFMHVCVSAGKECLVIRGLSDLAGGDADFVNVVQVFLAFSSRNTAAVTKAIISRIPK</sequence>
<dbReference type="InterPro" id="IPR000845">
    <property type="entry name" value="Nucleoside_phosphorylase_d"/>
</dbReference>
<evidence type="ECO:0000313" key="3">
    <source>
        <dbReference type="EMBL" id="GIL75761.1"/>
    </source>
</evidence>
<feature type="domain" description="Nucleoside phosphorylase" evidence="2">
    <location>
        <begin position="91"/>
        <end position="417"/>
    </location>
</feature>
<dbReference type="EMBL" id="BNCQ01000008">
    <property type="protein sequence ID" value="GIM00495.1"/>
    <property type="molecule type" value="Genomic_DNA"/>
</dbReference>
<accession>A0A8J4G5L1</accession>
<dbReference type="SUPFAM" id="SSF53167">
    <property type="entry name" value="Purine and uridine phosphorylases"/>
    <property type="match status" value="1"/>
</dbReference>
<keyword evidence="1" id="KW-0472">Membrane</keyword>
<evidence type="ECO:0000313" key="6">
    <source>
        <dbReference type="Proteomes" id="UP000747110"/>
    </source>
</evidence>
<organism evidence="4 5">
    <name type="scientific">Volvox reticuliferus</name>
    <dbReference type="NCBI Taxonomy" id="1737510"/>
    <lineage>
        <taxon>Eukaryota</taxon>
        <taxon>Viridiplantae</taxon>
        <taxon>Chlorophyta</taxon>
        <taxon>core chlorophytes</taxon>
        <taxon>Chlorophyceae</taxon>
        <taxon>CS clade</taxon>
        <taxon>Chlamydomonadales</taxon>
        <taxon>Volvocaceae</taxon>
        <taxon>Volvox</taxon>
    </lineage>
</organism>
<keyword evidence="1" id="KW-1133">Transmembrane helix</keyword>
<dbReference type="AlphaFoldDB" id="A0A8J4G5L1"/>
<reference evidence="4" key="1">
    <citation type="journal article" date="2021" name="Proc. Natl. Acad. Sci. U.S.A.">
        <title>Three genomes in the algal genus Volvox reveal the fate of a haploid sex-determining region after a transition to homothallism.</title>
        <authorList>
            <person name="Yamamoto K."/>
            <person name="Hamaji T."/>
            <person name="Kawai-Toyooka H."/>
            <person name="Matsuzaki R."/>
            <person name="Takahashi F."/>
            <person name="Nishimura Y."/>
            <person name="Kawachi M."/>
            <person name="Noguchi H."/>
            <person name="Minakuchi Y."/>
            <person name="Umen J.G."/>
            <person name="Toyoda A."/>
            <person name="Nozaki H."/>
        </authorList>
    </citation>
    <scope>NUCLEOTIDE SEQUENCE</scope>
    <source>
        <strain evidence="4">NIES-3785</strain>
        <strain evidence="3">NIES-3786</strain>
    </source>
</reference>
<dbReference type="GO" id="GO:0009116">
    <property type="term" value="P:nucleoside metabolic process"/>
    <property type="evidence" value="ECO:0007669"/>
    <property type="project" value="InterPro"/>
</dbReference>
<feature type="transmembrane region" description="Helical" evidence="1">
    <location>
        <begin position="12"/>
        <end position="30"/>
    </location>
</feature>
<keyword evidence="1" id="KW-0812">Transmembrane</keyword>
<dbReference type="EMBL" id="BNCP01000008">
    <property type="protein sequence ID" value="GIL75761.1"/>
    <property type="molecule type" value="Genomic_DNA"/>
</dbReference>
<comment type="caution">
    <text evidence="4">The sequence shown here is derived from an EMBL/GenBank/DDBJ whole genome shotgun (WGS) entry which is preliminary data.</text>
</comment>
<dbReference type="Proteomes" id="UP000722791">
    <property type="component" value="Unassembled WGS sequence"/>
</dbReference>